<dbReference type="PANTHER" id="PTHR22600:SF21">
    <property type="entry name" value="BETA-HEXOSAMINIDASE A"/>
    <property type="match status" value="1"/>
</dbReference>
<evidence type="ECO:0000256" key="1">
    <source>
        <dbReference type="ARBA" id="ARBA00001231"/>
    </source>
</evidence>
<dbReference type="FunFam" id="3.20.20.80:FF:000063">
    <property type="entry name" value="Beta-hexosaminidase"/>
    <property type="match status" value="1"/>
</dbReference>
<dbReference type="Gene3D" id="3.30.379.10">
    <property type="entry name" value="Chitobiase/beta-hexosaminidase domain 2-like"/>
    <property type="match status" value="1"/>
</dbReference>
<evidence type="ECO:0000313" key="12">
    <source>
        <dbReference type="EMBL" id="CRK88449.1"/>
    </source>
</evidence>
<evidence type="ECO:0000259" key="10">
    <source>
        <dbReference type="Pfam" id="PF00728"/>
    </source>
</evidence>
<reference evidence="12 13" key="1">
    <citation type="submission" date="2015-04" db="EMBL/GenBank/DDBJ databases">
        <authorList>
            <person name="Syromyatnikov M.Y."/>
            <person name="Popov V.N."/>
        </authorList>
    </citation>
    <scope>NUCLEOTIDE SEQUENCE [LARGE SCALE GENOMIC DNA]</scope>
</reference>
<feature type="active site" description="Proton donor" evidence="8">
    <location>
        <position position="336"/>
    </location>
</feature>
<dbReference type="InterPro" id="IPR015883">
    <property type="entry name" value="Glyco_hydro_20_cat"/>
</dbReference>
<dbReference type="AlphaFoldDB" id="A0A1J1HQF6"/>
<sequence length="534" mass="61284">MKLNYFIIFFTSLVMISSGYIIDYGPVVKATKGAIWPHPKSQASSVNFNTIRPTVFNFDIVGSTCDILEKALERYKNIILIQLRKVRFRVTNTPLDNKWRNVPEYLGHIDSVKIDLKTKCEKNPYLGMDESYKITISQSKGTIEAYSIWGMLRGVESFSQLLYVAPDARSLVINETQVVDEPRFPHRGLLVDTSRHFVSMPVLEQILDGMAYNKLNVFHWHIVDDHSFPYQSIKYPELTQGAFHESMIYSQKDVARIIEYARLRGIRVMPEFDTPGHTRSWGASHPELLTKCGGPYTGKLGPINPIIDSNYDFLFNLFEEIGEVFPDLFVHLGGDEVGFECWETNQDIIDYMKTFNITSFANLEEFYIQKLIDKISRLDKLTSVVWQEVYTNGARLPKGTLVHIWTGDQKKLLSRVTKDKLPALLSTCWYLDHLSTGGDWVKFYNCDPHNFPGTDEQKKLVIGGEACIRWGEVVDDSNIIQRIFPRVCATAEKLWSQKEITNVDAAMKRLEEHYCRMRHRNINAQPPSGPGLCL</sequence>
<evidence type="ECO:0000256" key="3">
    <source>
        <dbReference type="ARBA" id="ARBA00022729"/>
    </source>
</evidence>
<proteinExistence type="inferred from homology"/>
<accession>A0A1J1HQF6</accession>
<keyword evidence="13" id="KW-1185">Reference proteome</keyword>
<dbReference type="InterPro" id="IPR029018">
    <property type="entry name" value="Hex-like_dom2"/>
</dbReference>
<dbReference type="InterPro" id="IPR025705">
    <property type="entry name" value="Beta_hexosaminidase_sua/sub"/>
</dbReference>
<name>A0A1J1HQF6_9DIPT</name>
<dbReference type="CDD" id="cd06562">
    <property type="entry name" value="GH20_HexA_HexB-like"/>
    <property type="match status" value="1"/>
</dbReference>
<dbReference type="GO" id="GO:0030203">
    <property type="term" value="P:glycosaminoglycan metabolic process"/>
    <property type="evidence" value="ECO:0007669"/>
    <property type="project" value="TreeGrafter"/>
</dbReference>
<keyword evidence="6 7" id="KW-0326">Glycosidase</keyword>
<dbReference type="EMBL" id="CVRI01000008">
    <property type="protein sequence ID" value="CRK88449.1"/>
    <property type="molecule type" value="Genomic_DNA"/>
</dbReference>
<dbReference type="STRING" id="568069.A0A1J1HQF6"/>
<evidence type="ECO:0000256" key="2">
    <source>
        <dbReference type="ARBA" id="ARBA00006285"/>
    </source>
</evidence>
<evidence type="ECO:0000256" key="9">
    <source>
        <dbReference type="PIRSR" id="PIRSR001093-2"/>
    </source>
</evidence>
<feature type="disulfide bond" evidence="9">
    <location>
        <begin position="515"/>
        <end position="533"/>
    </location>
</feature>
<evidence type="ECO:0000256" key="5">
    <source>
        <dbReference type="ARBA" id="ARBA00023180"/>
    </source>
</evidence>
<dbReference type="PRINTS" id="PR00738">
    <property type="entry name" value="GLHYDRLASE20"/>
</dbReference>
<dbReference type="Gene3D" id="3.20.20.80">
    <property type="entry name" value="Glycosidases"/>
    <property type="match status" value="1"/>
</dbReference>
<feature type="domain" description="Glycoside hydrolase family 20 catalytic" evidence="10">
    <location>
        <begin position="184"/>
        <end position="497"/>
    </location>
</feature>
<keyword evidence="5" id="KW-0325">Glycoprotein</keyword>
<dbReference type="InterPro" id="IPR017853">
    <property type="entry name" value="GH"/>
</dbReference>
<evidence type="ECO:0000256" key="7">
    <source>
        <dbReference type="PIRNR" id="PIRNR001093"/>
    </source>
</evidence>
<evidence type="ECO:0000256" key="8">
    <source>
        <dbReference type="PIRSR" id="PIRSR001093-1"/>
    </source>
</evidence>
<keyword evidence="9" id="KW-1015">Disulfide bond</keyword>
<dbReference type="GO" id="GO:0016020">
    <property type="term" value="C:membrane"/>
    <property type="evidence" value="ECO:0007669"/>
    <property type="project" value="TreeGrafter"/>
</dbReference>
<organism evidence="12 13">
    <name type="scientific">Clunio marinus</name>
    <dbReference type="NCBI Taxonomy" id="568069"/>
    <lineage>
        <taxon>Eukaryota</taxon>
        <taxon>Metazoa</taxon>
        <taxon>Ecdysozoa</taxon>
        <taxon>Arthropoda</taxon>
        <taxon>Hexapoda</taxon>
        <taxon>Insecta</taxon>
        <taxon>Pterygota</taxon>
        <taxon>Neoptera</taxon>
        <taxon>Endopterygota</taxon>
        <taxon>Diptera</taxon>
        <taxon>Nematocera</taxon>
        <taxon>Chironomoidea</taxon>
        <taxon>Chironomidae</taxon>
        <taxon>Clunio</taxon>
    </lineage>
</organism>
<keyword evidence="3" id="KW-0732">Signal</keyword>
<dbReference type="Pfam" id="PF14845">
    <property type="entry name" value="Glycohydro_20b2"/>
    <property type="match status" value="1"/>
</dbReference>
<dbReference type="GO" id="GO:0006689">
    <property type="term" value="P:ganglioside catabolic process"/>
    <property type="evidence" value="ECO:0007669"/>
    <property type="project" value="TreeGrafter"/>
</dbReference>
<comment type="catalytic activity">
    <reaction evidence="1 7">
        <text>Hydrolysis of terminal non-reducing N-acetyl-D-hexosamine residues in N-acetyl-beta-D-hexosaminides.</text>
        <dbReference type="EC" id="3.2.1.52"/>
    </reaction>
</comment>
<evidence type="ECO:0000313" key="13">
    <source>
        <dbReference type="Proteomes" id="UP000183832"/>
    </source>
</evidence>
<dbReference type="SUPFAM" id="SSF51445">
    <property type="entry name" value="(Trans)glycosidases"/>
    <property type="match status" value="1"/>
</dbReference>
<dbReference type="GO" id="GO:0005975">
    <property type="term" value="P:carbohydrate metabolic process"/>
    <property type="evidence" value="ECO:0007669"/>
    <property type="project" value="InterPro"/>
</dbReference>
<feature type="domain" description="Beta-hexosaminidase eukaryotic type N-terminal" evidence="11">
    <location>
        <begin position="35"/>
        <end position="161"/>
    </location>
</feature>
<gene>
    <name evidence="12" type="ORF">CLUMA_CG002241</name>
</gene>
<dbReference type="EC" id="3.2.1.52" evidence="7"/>
<feature type="disulfide bond" evidence="9">
    <location>
        <begin position="65"/>
        <end position="120"/>
    </location>
</feature>
<dbReference type="GO" id="GO:0004563">
    <property type="term" value="F:beta-N-acetylhexosaminidase activity"/>
    <property type="evidence" value="ECO:0007669"/>
    <property type="project" value="UniProtKB-EC"/>
</dbReference>
<comment type="similarity">
    <text evidence="2 7">Belongs to the glycosyl hydrolase 20 family.</text>
</comment>
<dbReference type="OrthoDB" id="428480at2759"/>
<dbReference type="PANTHER" id="PTHR22600">
    <property type="entry name" value="BETA-HEXOSAMINIDASE"/>
    <property type="match status" value="1"/>
</dbReference>
<keyword evidence="4 7" id="KW-0378">Hydrolase</keyword>
<evidence type="ECO:0000256" key="4">
    <source>
        <dbReference type="ARBA" id="ARBA00022801"/>
    </source>
</evidence>
<dbReference type="Proteomes" id="UP000183832">
    <property type="component" value="Unassembled WGS sequence"/>
</dbReference>
<dbReference type="SUPFAM" id="SSF55545">
    <property type="entry name" value="beta-N-acetylhexosaminidase-like domain"/>
    <property type="match status" value="1"/>
</dbReference>
<dbReference type="Pfam" id="PF00728">
    <property type="entry name" value="Glyco_hydro_20"/>
    <property type="match status" value="1"/>
</dbReference>
<evidence type="ECO:0000259" key="11">
    <source>
        <dbReference type="Pfam" id="PF14845"/>
    </source>
</evidence>
<dbReference type="InterPro" id="IPR029019">
    <property type="entry name" value="HEX_eukaryotic_N"/>
</dbReference>
<dbReference type="PIRSF" id="PIRSF001093">
    <property type="entry name" value="B-hxosamndse_ab_euk"/>
    <property type="match status" value="1"/>
</dbReference>
<protein>
    <recommendedName>
        <fullName evidence="7">Beta-hexosaminidase</fullName>
        <ecNumber evidence="7">3.2.1.52</ecNumber>
    </recommendedName>
</protein>
<dbReference type="GO" id="GO:0005764">
    <property type="term" value="C:lysosome"/>
    <property type="evidence" value="ECO:0007669"/>
    <property type="project" value="TreeGrafter"/>
</dbReference>
<feature type="disulfide bond" evidence="9">
    <location>
        <begin position="292"/>
        <end position="341"/>
    </location>
</feature>
<evidence type="ECO:0000256" key="6">
    <source>
        <dbReference type="ARBA" id="ARBA00023295"/>
    </source>
</evidence>